<comment type="function">
    <text evidence="3">Participates in chromosomal partition during cell division. May act via the formation of a condensin-like complex containing Smc and ScpB that pull DNA away from mid-cell into both cell halves.</text>
</comment>
<evidence type="ECO:0000256" key="1">
    <source>
        <dbReference type="ARBA" id="ARBA00022829"/>
    </source>
</evidence>
<dbReference type="InterPro" id="IPR003768">
    <property type="entry name" value="ScpA"/>
</dbReference>
<accession>A0A8I1AAM8</accession>
<sequence>MEEVKIKLDMFEGPLDLLLHLIETSEVDIYEVPIAQITEQYMQVLNEAKERKLDVASEFLVMAATLLAIKSRMLLPKQEVLEEDFMMEEDEWFEDPRTELVERLLEYKKYKRLGEVLRQREEERSKIYSRPAMDLTAYTPEVNPVEGLTPDDLLQAFVEALKNRETHEPEAKLTREEISVSDRMNEIDELLTEKGQLLFSKLIDWKTATKERVITTFLALLELMKLKRIVCYQEHMFGDIRVERLQAEVQP</sequence>
<dbReference type="GO" id="GO:0007059">
    <property type="term" value="P:chromosome segregation"/>
    <property type="evidence" value="ECO:0007669"/>
    <property type="project" value="UniProtKB-UniRule"/>
</dbReference>
<dbReference type="PANTHER" id="PTHR33969:SF2">
    <property type="entry name" value="SEGREGATION AND CONDENSATION PROTEIN A"/>
    <property type="match status" value="1"/>
</dbReference>
<proteinExistence type="inferred from homology"/>
<dbReference type="InterPro" id="IPR023093">
    <property type="entry name" value="ScpA-like_C"/>
</dbReference>
<dbReference type="HAMAP" id="MF_01805">
    <property type="entry name" value="ScpA"/>
    <property type="match status" value="1"/>
</dbReference>
<keyword evidence="3" id="KW-0131">Cell cycle</keyword>
<protein>
    <recommendedName>
        <fullName evidence="2 3">Segregation and condensation protein A</fullName>
    </recommendedName>
</protein>
<dbReference type="PANTHER" id="PTHR33969">
    <property type="entry name" value="SEGREGATION AND CONDENSATION PROTEIN A"/>
    <property type="match status" value="1"/>
</dbReference>
<dbReference type="GO" id="GO:0006260">
    <property type="term" value="P:DNA replication"/>
    <property type="evidence" value="ECO:0007669"/>
    <property type="project" value="UniProtKB-UniRule"/>
</dbReference>
<comment type="subunit">
    <text evidence="3">Component of a cohesin-like complex composed of ScpA, ScpB and the Smc homodimer, in which ScpA and ScpB bind to the head domain of Smc. The presence of the three proteins is required for the association of the complex with DNA.</text>
</comment>
<evidence type="ECO:0000313" key="5">
    <source>
        <dbReference type="Proteomes" id="UP000633619"/>
    </source>
</evidence>
<dbReference type="RefSeq" id="WP_181731636.1">
    <property type="nucleotide sequence ID" value="NZ_JACEIR010000003.1"/>
</dbReference>
<gene>
    <name evidence="3" type="primary">scpA</name>
    <name evidence="4" type="ORF">I8U20_03385</name>
</gene>
<comment type="subcellular location">
    <subcellularLocation>
        <location evidence="3">Cytoplasm</location>
    </subcellularLocation>
    <text evidence="3">Associated with two foci at the outer edges of the nucleoid region in young cells, and at four foci within both cell halves in older cells.</text>
</comment>
<name>A0A8I1AAM8_THEIN</name>
<keyword evidence="3" id="KW-0963">Cytoplasm</keyword>
<dbReference type="Gene3D" id="1.10.10.580">
    <property type="entry name" value="Structural maintenance of chromosome 1. Chain E"/>
    <property type="match status" value="1"/>
</dbReference>
<keyword evidence="3" id="KW-0132">Cell division</keyword>
<evidence type="ECO:0000256" key="2">
    <source>
        <dbReference type="ARBA" id="ARBA00044777"/>
    </source>
</evidence>
<comment type="similarity">
    <text evidence="3">Belongs to the ScpA family.</text>
</comment>
<reference evidence="4 5" key="1">
    <citation type="submission" date="2020-12" db="EMBL/GenBank/DDBJ databases">
        <title>WGS of Thermoactinomyces spp.</title>
        <authorList>
            <person name="Cheng K."/>
        </authorList>
    </citation>
    <scope>NUCLEOTIDE SEQUENCE [LARGE SCALE GENOMIC DNA]</scope>
    <source>
        <strain evidence="5">CICC 10671\DSM 43846</strain>
    </source>
</reference>
<evidence type="ECO:0000256" key="3">
    <source>
        <dbReference type="HAMAP-Rule" id="MF_01805"/>
    </source>
</evidence>
<dbReference type="Proteomes" id="UP000633619">
    <property type="component" value="Unassembled WGS sequence"/>
</dbReference>
<evidence type="ECO:0000313" key="4">
    <source>
        <dbReference type="EMBL" id="MBH8594367.1"/>
    </source>
</evidence>
<dbReference type="GO" id="GO:0051301">
    <property type="term" value="P:cell division"/>
    <property type="evidence" value="ECO:0007669"/>
    <property type="project" value="UniProtKB-KW"/>
</dbReference>
<dbReference type="GO" id="GO:0005737">
    <property type="term" value="C:cytoplasm"/>
    <property type="evidence" value="ECO:0007669"/>
    <property type="project" value="UniProtKB-SubCell"/>
</dbReference>
<dbReference type="EMBL" id="JAECVW010000002">
    <property type="protein sequence ID" value="MBH8594367.1"/>
    <property type="molecule type" value="Genomic_DNA"/>
</dbReference>
<dbReference type="AlphaFoldDB" id="A0A8I1AAM8"/>
<dbReference type="Gene3D" id="6.10.250.2410">
    <property type="match status" value="1"/>
</dbReference>
<keyword evidence="1 3" id="KW-0159">Chromosome partition</keyword>
<comment type="caution">
    <text evidence="4">The sequence shown here is derived from an EMBL/GenBank/DDBJ whole genome shotgun (WGS) entry which is preliminary data.</text>
</comment>
<organism evidence="4 5">
    <name type="scientific">Thermoactinomyces intermedius</name>
    <dbReference type="NCBI Taxonomy" id="2024"/>
    <lineage>
        <taxon>Bacteria</taxon>
        <taxon>Bacillati</taxon>
        <taxon>Bacillota</taxon>
        <taxon>Bacilli</taxon>
        <taxon>Bacillales</taxon>
        <taxon>Thermoactinomycetaceae</taxon>
        <taxon>Thermoactinomyces</taxon>
    </lineage>
</organism>
<keyword evidence="5" id="KW-1185">Reference proteome</keyword>
<dbReference type="Pfam" id="PF02616">
    <property type="entry name" value="SMC_ScpA"/>
    <property type="match status" value="1"/>
</dbReference>